<keyword evidence="3" id="KW-1185">Reference proteome</keyword>
<protein>
    <submittedName>
        <fullName evidence="2">Uncharacterized protein</fullName>
    </submittedName>
</protein>
<gene>
    <name evidence="2" type="ORF">HD596_009831</name>
</gene>
<reference evidence="2 3" key="1">
    <citation type="submission" date="2020-08" db="EMBL/GenBank/DDBJ databases">
        <title>Sequencing the genomes of 1000 actinobacteria strains.</title>
        <authorList>
            <person name="Klenk H.-P."/>
        </authorList>
    </citation>
    <scope>NUCLEOTIDE SEQUENCE [LARGE SCALE GENOMIC DNA]</scope>
    <source>
        <strain evidence="2 3">DSM 45507</strain>
    </source>
</reference>
<evidence type="ECO:0000313" key="2">
    <source>
        <dbReference type="EMBL" id="MBB5783075.1"/>
    </source>
</evidence>
<dbReference type="Proteomes" id="UP000579153">
    <property type="component" value="Unassembled WGS sequence"/>
</dbReference>
<evidence type="ECO:0000256" key="1">
    <source>
        <dbReference type="SAM" id="MobiDB-lite"/>
    </source>
</evidence>
<comment type="caution">
    <text evidence="2">The sequence shown here is derived from an EMBL/GenBank/DDBJ whole genome shotgun (WGS) entry which is preliminary data.</text>
</comment>
<feature type="region of interest" description="Disordered" evidence="1">
    <location>
        <begin position="1"/>
        <end position="30"/>
    </location>
</feature>
<sequence length="30" mass="3150">MRQHVPPATFAVGSAGRGEEQLIGGVDRGR</sequence>
<organism evidence="2 3">
    <name type="scientific">Nonomuraea jabiensis</name>
    <dbReference type="NCBI Taxonomy" id="882448"/>
    <lineage>
        <taxon>Bacteria</taxon>
        <taxon>Bacillati</taxon>
        <taxon>Actinomycetota</taxon>
        <taxon>Actinomycetes</taxon>
        <taxon>Streptosporangiales</taxon>
        <taxon>Streptosporangiaceae</taxon>
        <taxon>Nonomuraea</taxon>
    </lineage>
</organism>
<proteinExistence type="predicted"/>
<dbReference type="EMBL" id="JACHMB010000001">
    <property type="protein sequence ID" value="MBB5783075.1"/>
    <property type="molecule type" value="Genomic_DNA"/>
</dbReference>
<name>A0A7W9GFX3_9ACTN</name>
<accession>A0A7W9GFX3</accession>
<dbReference type="AlphaFoldDB" id="A0A7W9GFX3"/>
<evidence type="ECO:0000313" key="3">
    <source>
        <dbReference type="Proteomes" id="UP000579153"/>
    </source>
</evidence>